<comment type="caution">
    <text evidence="3">The sequence shown here is derived from an EMBL/GenBank/DDBJ whole genome shotgun (WGS) entry which is preliminary data.</text>
</comment>
<feature type="transmembrane region" description="Helical" evidence="1">
    <location>
        <begin position="21"/>
        <end position="49"/>
    </location>
</feature>
<organism evidence="3 4">
    <name type="scientific">Streptomyces edwardsiae</name>
    <dbReference type="NCBI Taxonomy" id="3075527"/>
    <lineage>
        <taxon>Bacteria</taxon>
        <taxon>Bacillati</taxon>
        <taxon>Actinomycetota</taxon>
        <taxon>Actinomycetes</taxon>
        <taxon>Kitasatosporales</taxon>
        <taxon>Streptomycetaceae</taxon>
        <taxon>Streptomyces</taxon>
    </lineage>
</organism>
<dbReference type="Proteomes" id="UP001180503">
    <property type="component" value="Unassembled WGS sequence"/>
</dbReference>
<keyword evidence="1" id="KW-0812">Transmembrane</keyword>
<reference evidence="4" key="1">
    <citation type="submission" date="2023-07" db="EMBL/GenBank/DDBJ databases">
        <title>30 novel species of actinomycetes from the DSMZ collection.</title>
        <authorList>
            <person name="Nouioui I."/>
        </authorList>
    </citation>
    <scope>NUCLEOTIDE SEQUENCE [LARGE SCALE GENOMIC DNA]</scope>
    <source>
        <strain evidence="4">DSM 41635</strain>
    </source>
</reference>
<evidence type="ECO:0000259" key="2">
    <source>
        <dbReference type="Pfam" id="PF23636"/>
    </source>
</evidence>
<evidence type="ECO:0000256" key="1">
    <source>
        <dbReference type="SAM" id="Phobius"/>
    </source>
</evidence>
<accession>A0ABU2QGG8</accession>
<protein>
    <recommendedName>
        <fullName evidence="2">DUF7144 domain-containing protein</fullName>
    </recommendedName>
</protein>
<proteinExistence type="predicted"/>
<feature type="transmembrane region" description="Helical" evidence="1">
    <location>
        <begin position="118"/>
        <end position="136"/>
    </location>
</feature>
<evidence type="ECO:0000313" key="3">
    <source>
        <dbReference type="EMBL" id="MDT0403096.1"/>
    </source>
</evidence>
<sequence length="146" mass="15673">MASNVSGTRHHQAGWEARSPWATGWTAAAAILMTFGGIMAIFQGIAAIAEDNVFVATRNFTYEFSLTGWGWIHLILGALVTAAGIALFRGAGWARVVGVALAGLSMIANFVWLPYAPVWAIVLVVIDGFIIWALCAPRRETPESRA</sequence>
<keyword evidence="1" id="KW-1133">Transmembrane helix</keyword>
<feature type="domain" description="DUF7144" evidence="2">
    <location>
        <begin position="25"/>
        <end position="138"/>
    </location>
</feature>
<dbReference type="InterPro" id="IPR055568">
    <property type="entry name" value="DUF7144"/>
</dbReference>
<gene>
    <name evidence="3" type="ORF">RM528_14690</name>
</gene>
<feature type="transmembrane region" description="Helical" evidence="1">
    <location>
        <begin position="93"/>
        <end position="112"/>
    </location>
</feature>
<dbReference type="EMBL" id="JAVRFB010000009">
    <property type="protein sequence ID" value="MDT0403096.1"/>
    <property type="molecule type" value="Genomic_DNA"/>
</dbReference>
<feature type="transmembrane region" description="Helical" evidence="1">
    <location>
        <begin position="69"/>
        <end position="88"/>
    </location>
</feature>
<dbReference type="RefSeq" id="WP_030215661.1">
    <property type="nucleotide sequence ID" value="NZ_JAVRFB010000009.1"/>
</dbReference>
<name>A0ABU2QGG8_9ACTN</name>
<keyword evidence="1" id="KW-0472">Membrane</keyword>
<evidence type="ECO:0000313" key="4">
    <source>
        <dbReference type="Proteomes" id="UP001180503"/>
    </source>
</evidence>
<dbReference type="Pfam" id="PF23636">
    <property type="entry name" value="DUF7144"/>
    <property type="match status" value="1"/>
</dbReference>